<keyword evidence="3" id="KW-1185">Reference proteome</keyword>
<name>A0ABT7Q2N2_9GAMM</name>
<dbReference type="EMBL" id="JAOPLL010000012">
    <property type="protein sequence ID" value="MDM5073582.1"/>
    <property type="molecule type" value="Genomic_DNA"/>
</dbReference>
<comment type="caution">
    <text evidence="2">The sequence shown here is derived from an EMBL/GenBank/DDBJ whole genome shotgun (WGS) entry which is preliminary data.</text>
</comment>
<evidence type="ECO:0000313" key="2">
    <source>
        <dbReference type="EMBL" id="MDM5073582.1"/>
    </source>
</evidence>
<keyword evidence="1" id="KW-0732">Signal</keyword>
<dbReference type="RefSeq" id="WP_290019329.1">
    <property type="nucleotide sequence ID" value="NZ_JAOPLL010000012.1"/>
</dbReference>
<gene>
    <name evidence="2" type="ORF">OB935_17305</name>
</gene>
<protein>
    <submittedName>
        <fullName evidence="2">Uncharacterized protein</fullName>
    </submittedName>
</protein>
<evidence type="ECO:0000313" key="3">
    <source>
        <dbReference type="Proteomes" id="UP001168107"/>
    </source>
</evidence>
<organism evidence="2 3">
    <name type="scientific">Aeromonas bestiarum</name>
    <dbReference type="NCBI Taxonomy" id="105751"/>
    <lineage>
        <taxon>Bacteria</taxon>
        <taxon>Pseudomonadati</taxon>
        <taxon>Pseudomonadota</taxon>
        <taxon>Gammaproteobacteria</taxon>
        <taxon>Aeromonadales</taxon>
        <taxon>Aeromonadaceae</taxon>
        <taxon>Aeromonas</taxon>
    </lineage>
</organism>
<proteinExistence type="predicted"/>
<accession>A0ABT7Q2N2</accession>
<evidence type="ECO:0000256" key="1">
    <source>
        <dbReference type="SAM" id="SignalP"/>
    </source>
</evidence>
<feature type="signal peptide" evidence="1">
    <location>
        <begin position="1"/>
        <end position="21"/>
    </location>
</feature>
<reference evidence="2" key="1">
    <citation type="submission" date="2024-05" db="EMBL/GenBank/DDBJ databases">
        <title>WGS of Aeromonas isolates.</title>
        <authorList>
            <person name="Lee H."/>
        </authorList>
    </citation>
    <scope>NUCLEOTIDE SEQUENCE</scope>
    <source>
        <strain evidence="2">SU58-3</strain>
    </source>
</reference>
<sequence>MKRNFFLLALTPLLIASQVQAQTLSQIVTWQATASKDSQSSVSLLHPGQQAISTTSPAAQVLAARLTSPDSGLKFQARTLSTASDTPTVILNGKKLTEKYQSIPATEQYYLSYQQTAQPAGQITESGYELVAYW</sequence>
<feature type="chain" id="PRO_5046199430" evidence="1">
    <location>
        <begin position="22"/>
        <end position="134"/>
    </location>
</feature>
<dbReference type="Proteomes" id="UP001168107">
    <property type="component" value="Unassembled WGS sequence"/>
</dbReference>